<sequence length="152" mass="16103">MPITITLNAPRPQDFEDNTSVNRDNRTENTRQTQETSSKSATSSSASSFLHGLCSNCRQLGGAMARVGSSVLASATLTVRNLGVRAVNSYAATQVRSGISRLADLISLRDSQSGPRGPEITVSYNKDQDKVTFHDPYNRGGFSSSGSSGVSG</sequence>
<feature type="region of interest" description="Disordered" evidence="1">
    <location>
        <begin position="110"/>
        <end position="152"/>
    </location>
</feature>
<dbReference type="STRING" id="363253.LI0072"/>
<evidence type="ECO:0000313" key="2">
    <source>
        <dbReference type="EMBL" id="CAJ54128.1"/>
    </source>
</evidence>
<feature type="compositionally biased region" description="Basic and acidic residues" evidence="1">
    <location>
        <begin position="126"/>
        <end position="137"/>
    </location>
</feature>
<dbReference type="RefSeq" id="WP_011526155.1">
    <property type="nucleotide sequence ID" value="NC_008011.1"/>
</dbReference>
<evidence type="ECO:0000256" key="1">
    <source>
        <dbReference type="SAM" id="MobiDB-lite"/>
    </source>
</evidence>
<reference evidence="2 3" key="1">
    <citation type="submission" date="2005-11" db="EMBL/GenBank/DDBJ databases">
        <title>The complete genome sequence of Lawsonia intracellularis: the causative agent of proliferative enteropathy.</title>
        <authorList>
            <person name="Kaur K."/>
            <person name="Zhang Q."/>
            <person name="Beckler D."/>
            <person name="Munir S."/>
            <person name="Li L."/>
            <person name="Kinsley K."/>
            <person name="Herron L."/>
            <person name="Peterson A."/>
            <person name="May B."/>
            <person name="Singh S."/>
            <person name="Gebhart C."/>
            <person name="Kapur V."/>
        </authorList>
    </citation>
    <scope>NUCLEOTIDE SEQUENCE [LARGE SCALE GENOMIC DNA]</scope>
    <source>
        <strain evidence="2 3">PHE/MN1-00</strain>
    </source>
</reference>
<organism evidence="2 3">
    <name type="scientific">Lawsonia intracellularis (strain PHE/MN1-00)</name>
    <dbReference type="NCBI Taxonomy" id="363253"/>
    <lineage>
        <taxon>Bacteria</taxon>
        <taxon>Pseudomonadati</taxon>
        <taxon>Thermodesulfobacteriota</taxon>
        <taxon>Desulfovibrionia</taxon>
        <taxon>Desulfovibrionales</taxon>
        <taxon>Desulfovibrionaceae</taxon>
        <taxon>Lawsonia</taxon>
    </lineage>
</organism>
<dbReference type="KEGG" id="lip:LI0072"/>
<feature type="compositionally biased region" description="Low complexity" evidence="1">
    <location>
        <begin position="36"/>
        <end position="46"/>
    </location>
</feature>
<protein>
    <submittedName>
        <fullName evidence="2">NA</fullName>
    </submittedName>
</protein>
<keyword evidence="3" id="KW-1185">Reference proteome</keyword>
<name>Q1MS97_LAWIP</name>
<accession>Q1MS97</accession>
<proteinExistence type="predicted"/>
<feature type="region of interest" description="Disordered" evidence="1">
    <location>
        <begin position="1"/>
        <end position="46"/>
    </location>
</feature>
<dbReference type="AlphaFoldDB" id="Q1MS97"/>
<dbReference type="Proteomes" id="UP000002430">
    <property type="component" value="Chromosome"/>
</dbReference>
<evidence type="ECO:0000313" key="3">
    <source>
        <dbReference type="Proteomes" id="UP000002430"/>
    </source>
</evidence>
<gene>
    <name evidence="2" type="ordered locus">LI0072</name>
</gene>
<feature type="compositionally biased region" description="Low complexity" evidence="1">
    <location>
        <begin position="140"/>
        <end position="152"/>
    </location>
</feature>
<dbReference type="EMBL" id="AM180252">
    <property type="protein sequence ID" value="CAJ54128.1"/>
    <property type="molecule type" value="Genomic_DNA"/>
</dbReference>
<dbReference type="HOGENOM" id="CLU_1720049_0_0_7"/>